<dbReference type="GO" id="GO:0005952">
    <property type="term" value="C:cAMP-dependent protein kinase complex"/>
    <property type="evidence" value="ECO:0007669"/>
    <property type="project" value="InterPro"/>
</dbReference>
<feature type="domain" description="Cyclic nucleotide-binding" evidence="1">
    <location>
        <begin position="73"/>
        <end position="231"/>
    </location>
</feature>
<proteinExistence type="predicted"/>
<accession>A0A8S1PCQ2</accession>
<protein>
    <recommendedName>
        <fullName evidence="1">Cyclic nucleotide-binding domain-containing protein</fullName>
    </recommendedName>
</protein>
<dbReference type="PANTHER" id="PTHR11635">
    <property type="entry name" value="CAMP-DEPENDENT PROTEIN KINASE REGULATORY CHAIN"/>
    <property type="match status" value="1"/>
</dbReference>
<comment type="caution">
    <text evidence="2">The sequence shown here is derived from an EMBL/GenBank/DDBJ whole genome shotgun (WGS) entry which is preliminary data.</text>
</comment>
<dbReference type="GO" id="GO:0005829">
    <property type="term" value="C:cytosol"/>
    <property type="evidence" value="ECO:0007669"/>
    <property type="project" value="TreeGrafter"/>
</dbReference>
<evidence type="ECO:0000313" key="3">
    <source>
        <dbReference type="Proteomes" id="UP000688137"/>
    </source>
</evidence>
<organism evidence="2 3">
    <name type="scientific">Paramecium primaurelia</name>
    <dbReference type="NCBI Taxonomy" id="5886"/>
    <lineage>
        <taxon>Eukaryota</taxon>
        <taxon>Sar</taxon>
        <taxon>Alveolata</taxon>
        <taxon>Ciliophora</taxon>
        <taxon>Intramacronucleata</taxon>
        <taxon>Oligohymenophorea</taxon>
        <taxon>Peniculida</taxon>
        <taxon>Parameciidae</taxon>
        <taxon>Paramecium</taxon>
    </lineage>
</organism>
<dbReference type="GO" id="GO:0030552">
    <property type="term" value="F:cAMP binding"/>
    <property type="evidence" value="ECO:0007669"/>
    <property type="project" value="TreeGrafter"/>
</dbReference>
<name>A0A8S1PCQ2_PARPR</name>
<keyword evidence="3" id="KW-1185">Reference proteome</keyword>
<dbReference type="PANTHER" id="PTHR11635:SF152">
    <property type="entry name" value="CAMP-DEPENDENT PROTEIN KINASE TYPE I REGULATORY SUBUNIT-RELATED"/>
    <property type="match status" value="1"/>
</dbReference>
<dbReference type="PROSITE" id="PS50042">
    <property type="entry name" value="CNMP_BINDING_3"/>
    <property type="match status" value="2"/>
</dbReference>
<dbReference type="CDD" id="cd00038">
    <property type="entry name" value="CAP_ED"/>
    <property type="match status" value="2"/>
</dbReference>
<gene>
    <name evidence="2" type="ORF">PPRIM_AZ9-3.1.T1120172</name>
</gene>
<dbReference type="EMBL" id="CAJJDM010000115">
    <property type="protein sequence ID" value="CAD8100551.1"/>
    <property type="molecule type" value="Genomic_DNA"/>
</dbReference>
<sequence>MSKQNKTLIFDQAARHARIKKENEEHLSQTLKLYQEYGKIENNELIETVIDSLSTIEFFKQNCPEGMKLSEFVTNAIKYFQFEQYDYGQPIFHYGEYGDKMYIILKGEVGVFGPRPLDDINRDIEQVKKLEEIELVKVQKKQVTVNFDNLLKMQGDKYYKDGVLLYQKIFQYYSGQSFGDVALTSDKPRSASIIVYSEKAFCITMRRNDFKLIFQKSIQQARNTIDYFMKIFPGTLKFNISKFIQYLRPIVFHSKTILWQIGDEPQFFFIIVTGRVQLYKYFDRDTLMGKKKNQNLSYDKLYLSKQSNKQKIILSQLSDGSIIGQEELIEDLPQRKYCCEVVDNTNAYYMEQSDFRAIQGNHPDIMDCLRERIQINKDYINKRQRLILDNFKNYDDYLTSLNHNLNSQSQMKDLFLNINNKQICIRSQKNLKVSQNEILLQHIDYDQKRKSLEPEEESELRFIINNNNLQQIRDRFVRQQQNERECLSQQKQAHNRKLITQILKKYQYKKIQHEKKDRKRNSIFITSSQTSIGQTIETENSVEILRQQQMQRSSVIIPTHVKLRARKQSNQKSYNNNQTLVNLTEMESRTHQQTNITHITPSTCKFFKTIRSISGKC</sequence>
<dbReference type="Proteomes" id="UP000688137">
    <property type="component" value="Unassembled WGS sequence"/>
</dbReference>
<dbReference type="GO" id="GO:0004862">
    <property type="term" value="F:cAMP-dependent protein kinase inhibitor activity"/>
    <property type="evidence" value="ECO:0007669"/>
    <property type="project" value="TreeGrafter"/>
</dbReference>
<evidence type="ECO:0000313" key="2">
    <source>
        <dbReference type="EMBL" id="CAD8100551.1"/>
    </source>
</evidence>
<dbReference type="InterPro" id="IPR000595">
    <property type="entry name" value="cNMP-bd_dom"/>
</dbReference>
<reference evidence="2" key="1">
    <citation type="submission" date="2021-01" db="EMBL/GenBank/DDBJ databases">
        <authorList>
            <consortium name="Genoscope - CEA"/>
            <person name="William W."/>
        </authorList>
    </citation>
    <scope>NUCLEOTIDE SEQUENCE</scope>
</reference>
<feature type="domain" description="Cyclic nucleotide-binding" evidence="1">
    <location>
        <begin position="231"/>
        <end position="366"/>
    </location>
</feature>
<dbReference type="GO" id="GO:0034236">
    <property type="term" value="F:protein kinase A catalytic subunit binding"/>
    <property type="evidence" value="ECO:0007669"/>
    <property type="project" value="TreeGrafter"/>
</dbReference>
<dbReference type="OMA" id="NTIDYFM"/>
<dbReference type="InterPro" id="IPR050503">
    <property type="entry name" value="cAMP-dep_PK_reg_su-like"/>
</dbReference>
<dbReference type="AlphaFoldDB" id="A0A8S1PCQ2"/>
<evidence type="ECO:0000259" key="1">
    <source>
        <dbReference type="PROSITE" id="PS50042"/>
    </source>
</evidence>
<dbReference type="FunFam" id="2.60.120.10:FF:000289">
    <property type="entry name" value="Uncharacterized protein"/>
    <property type="match status" value="1"/>
</dbReference>